<sequence>MDKTNATLFINSYNKIDAQLRQLYNFKPSQSFSDMVRRSAEENAVIRKYENDLMDFARLRNAIVHQSTDGRIIAVPCDEVVEEMQLIEKLLCTPPKIGDTMKPKKIVSVDDAISVRQAILLIARTNYSNIPVYRGKRMVGIVNNRCVIKALGSVLERGGTLDEFASSTPVGDILREGDLFTYYKYLSTKDTLQDILSAFEENKKLLAVLVSEHGVMGERIENIVTSADLVEVNRILEDYQ</sequence>
<dbReference type="InterPro" id="IPR046342">
    <property type="entry name" value="CBS_dom_sf"/>
</dbReference>
<dbReference type="Gene3D" id="3.10.580.10">
    <property type="entry name" value="CBS-domain"/>
    <property type="match status" value="1"/>
</dbReference>
<reference evidence="3" key="1">
    <citation type="journal article" date="2021" name="PeerJ">
        <title>Extensive microbial diversity within the chicken gut microbiome revealed by metagenomics and culture.</title>
        <authorList>
            <person name="Gilroy R."/>
            <person name="Ravi A."/>
            <person name="Getino M."/>
            <person name="Pursley I."/>
            <person name="Horton D.L."/>
            <person name="Alikhan N.F."/>
            <person name="Baker D."/>
            <person name="Gharbi K."/>
            <person name="Hall N."/>
            <person name="Watson M."/>
            <person name="Adriaenssens E.M."/>
            <person name="Foster-Nyarko E."/>
            <person name="Jarju S."/>
            <person name="Secka A."/>
            <person name="Antonio M."/>
            <person name="Oren A."/>
            <person name="Chaudhuri R.R."/>
            <person name="La Ragione R."/>
            <person name="Hildebrand F."/>
            <person name="Pallen M.J."/>
        </authorList>
    </citation>
    <scope>NUCLEOTIDE SEQUENCE</scope>
    <source>
        <strain evidence="3">CHK187-5294</strain>
    </source>
</reference>
<protein>
    <submittedName>
        <fullName evidence="3">CBS domain-containing protein</fullName>
    </submittedName>
</protein>
<feature type="domain" description="CBS" evidence="2">
    <location>
        <begin position="101"/>
        <end position="163"/>
    </location>
</feature>
<dbReference type="EMBL" id="DXCL01000034">
    <property type="protein sequence ID" value="HIZ03849.1"/>
    <property type="molecule type" value="Genomic_DNA"/>
</dbReference>
<accession>A0A9D2CZT3</accession>
<evidence type="ECO:0000313" key="3">
    <source>
        <dbReference type="EMBL" id="HIZ03849.1"/>
    </source>
</evidence>
<dbReference type="PROSITE" id="PS51371">
    <property type="entry name" value="CBS"/>
    <property type="match status" value="1"/>
</dbReference>
<dbReference type="Pfam" id="PF00571">
    <property type="entry name" value="CBS"/>
    <property type="match status" value="1"/>
</dbReference>
<reference evidence="3" key="2">
    <citation type="submission" date="2021-04" db="EMBL/GenBank/DDBJ databases">
        <authorList>
            <person name="Gilroy R."/>
        </authorList>
    </citation>
    <scope>NUCLEOTIDE SEQUENCE</scope>
    <source>
        <strain evidence="3">CHK187-5294</strain>
    </source>
</reference>
<dbReference type="SUPFAM" id="SSF54631">
    <property type="entry name" value="CBS-domain pair"/>
    <property type="match status" value="1"/>
</dbReference>
<keyword evidence="1" id="KW-0129">CBS domain</keyword>
<evidence type="ECO:0000259" key="2">
    <source>
        <dbReference type="PROSITE" id="PS51371"/>
    </source>
</evidence>
<proteinExistence type="predicted"/>
<evidence type="ECO:0000313" key="4">
    <source>
        <dbReference type="Proteomes" id="UP000824132"/>
    </source>
</evidence>
<dbReference type="Proteomes" id="UP000824132">
    <property type="component" value="Unassembled WGS sequence"/>
</dbReference>
<name>A0A9D2CZT3_9FIRM</name>
<dbReference type="AlphaFoldDB" id="A0A9D2CZT3"/>
<organism evidence="3 4">
    <name type="scientific">Candidatus Borkfalkia avistercoris</name>
    <dbReference type="NCBI Taxonomy" id="2838504"/>
    <lineage>
        <taxon>Bacteria</taxon>
        <taxon>Bacillati</taxon>
        <taxon>Bacillota</taxon>
        <taxon>Clostridia</taxon>
        <taxon>Christensenellales</taxon>
        <taxon>Christensenellaceae</taxon>
        <taxon>Candidatus Borkfalkia</taxon>
    </lineage>
</organism>
<gene>
    <name evidence="3" type="ORF">H9727_06135</name>
</gene>
<evidence type="ECO:0000256" key="1">
    <source>
        <dbReference type="PROSITE-ProRule" id="PRU00703"/>
    </source>
</evidence>
<dbReference type="InterPro" id="IPR000644">
    <property type="entry name" value="CBS_dom"/>
</dbReference>
<comment type="caution">
    <text evidence="3">The sequence shown here is derived from an EMBL/GenBank/DDBJ whole genome shotgun (WGS) entry which is preliminary data.</text>
</comment>